<reference evidence="3 4" key="1">
    <citation type="submission" date="2019-06" db="EMBL/GenBank/DDBJ databases">
        <title>Sequencing the genomes of 1000 actinobacteria strains.</title>
        <authorList>
            <person name="Klenk H.-P."/>
        </authorList>
    </citation>
    <scope>NUCLEOTIDE SEQUENCE [LARGE SCALE GENOMIC DNA]</scope>
    <source>
        <strain evidence="3 4">DSM 45301</strain>
    </source>
</reference>
<evidence type="ECO:0008006" key="5">
    <source>
        <dbReference type="Google" id="ProtNLM"/>
    </source>
</evidence>
<evidence type="ECO:0000256" key="1">
    <source>
        <dbReference type="SAM" id="MobiDB-lite"/>
    </source>
</evidence>
<organism evidence="3 4">
    <name type="scientific">Pseudonocardia kunmingensis</name>
    <dbReference type="NCBI Taxonomy" id="630975"/>
    <lineage>
        <taxon>Bacteria</taxon>
        <taxon>Bacillati</taxon>
        <taxon>Actinomycetota</taxon>
        <taxon>Actinomycetes</taxon>
        <taxon>Pseudonocardiales</taxon>
        <taxon>Pseudonocardiaceae</taxon>
        <taxon>Pseudonocardia</taxon>
    </lineage>
</organism>
<dbReference type="RefSeq" id="WP_142064766.1">
    <property type="nucleotide sequence ID" value="NZ_VFPA01000008.1"/>
</dbReference>
<dbReference type="InterPro" id="IPR006311">
    <property type="entry name" value="TAT_signal"/>
</dbReference>
<evidence type="ECO:0000256" key="2">
    <source>
        <dbReference type="SAM" id="SignalP"/>
    </source>
</evidence>
<feature type="compositionally biased region" description="Pro residues" evidence="1">
    <location>
        <begin position="37"/>
        <end position="58"/>
    </location>
</feature>
<sequence length="215" mass="22148">MPAPQPARPGRRRAVVAALAATAALALAGCAADEVPAPAPAPPAAPDPAPPQPDAADPPPDEATIAWTGTVCSAVAPVVETLRTPPPVDFTNAAATREAYLAYNDATLQDAEQAVRQVRDAGAPPVEGGDELTQEVRTQVEDLTEDLTEARVQLERADPDDVGAIGHAVATVGNLMGSLGNSVQAIGEIRTDPRLDAAFEQAPECRQLTAIGEPY</sequence>
<protein>
    <recommendedName>
        <fullName evidence="5">Lipoprotein</fullName>
    </recommendedName>
</protein>
<comment type="caution">
    <text evidence="3">The sequence shown here is derived from an EMBL/GenBank/DDBJ whole genome shotgun (WGS) entry which is preliminary data.</text>
</comment>
<dbReference type="Proteomes" id="UP000315677">
    <property type="component" value="Unassembled WGS sequence"/>
</dbReference>
<accession>A0A543CY93</accession>
<name>A0A543CY93_9PSEU</name>
<feature type="chain" id="PRO_5038951150" description="Lipoprotein" evidence="2">
    <location>
        <begin position="29"/>
        <end position="215"/>
    </location>
</feature>
<keyword evidence="4" id="KW-1185">Reference proteome</keyword>
<dbReference type="OrthoDB" id="3573478at2"/>
<gene>
    <name evidence="3" type="ORF">FB558_8356</name>
</gene>
<dbReference type="EMBL" id="VFPA01000008">
    <property type="protein sequence ID" value="TQM01838.1"/>
    <property type="molecule type" value="Genomic_DNA"/>
</dbReference>
<dbReference type="AlphaFoldDB" id="A0A543CY93"/>
<feature type="region of interest" description="Disordered" evidence="1">
    <location>
        <begin position="34"/>
        <end position="63"/>
    </location>
</feature>
<proteinExistence type="predicted"/>
<evidence type="ECO:0000313" key="3">
    <source>
        <dbReference type="EMBL" id="TQM01838.1"/>
    </source>
</evidence>
<dbReference type="PROSITE" id="PS51318">
    <property type="entry name" value="TAT"/>
    <property type="match status" value="1"/>
</dbReference>
<evidence type="ECO:0000313" key="4">
    <source>
        <dbReference type="Proteomes" id="UP000315677"/>
    </source>
</evidence>
<feature type="signal peptide" evidence="2">
    <location>
        <begin position="1"/>
        <end position="28"/>
    </location>
</feature>
<keyword evidence="2" id="KW-0732">Signal</keyword>